<dbReference type="InterPro" id="IPR048395">
    <property type="entry name" value="Glyco_hydro_31_C"/>
</dbReference>
<sequence>MNEYKLPSQPVCPKESVIQGDNFRITMLTEALVRLEYSRDGVFEDRPTQSVLNRDFPTPDFRVVDGEELGIYTSRLEIHYNRKPFAANGLTIKVNGEKGGWGATWHFGDEPEDLGGTARTLDMCDGPMVINARGYGDHKEPGEEPYTGKLPMEHGLMSRKSYSLFDDSRSMVLTEDGWIEPRKEGVQDIYFFGYGHKYLECLKDFYHLCGKTPLLPRYALGNWWSRYHRYTEEEYKELVERFEKEEIPFSVAVVDMDWHLVDDVDPKYGTGWTGYTWNKNFFPDPKRFMSWLHDHNMKITLNVHPADGIRAYEEAYPRVAEKMGIDPASEVPVQFDPADPKFMEVYLKDLHHPLEEEGVDFWWLDWQQGTVTKVPGLDPLWMLNHYHFLDSKWKGNRPMTFSRYAGVGSHRYPVGFSGDTVISWESLEFQPYFTNTASNIGYGWWSHDIGGHMMGIRDDELMARWVQYGVFSPINRLHSTDNPFNGKEPWKFDKITEGVMDEYLRLRHAMVPYLYTMNRRASRDDLPLVQPLYYLEPDQEEAYLAKNEYYFGSELLVSPITEPQDKQARAAKAVTWLPEGRWADFFTGLVYDGGRMINVWRGTENMPVFMKAGAIVPMKDMSCFDNNVDNPGHMQVRVFAAADGDFTLWEDAGDTPEDLDENWASTALSVRAGNGVSVFTAAPACGNLSVLPEKRSWKVEFAAAVNGKVCAKVNQKEVPATVSYDAASGLLTVLVEDVAVTDELTVSLEGGIRSNPLADLCYRLLEKAQIEYEQKAKVQKLVETMGKGAISTLNTLGLNEAVYGEICEILTAEK</sequence>
<organism evidence="6 7">
    <name type="scientific">Candidatus Pullilachnospira stercoravium</name>
    <dbReference type="NCBI Taxonomy" id="2840913"/>
    <lineage>
        <taxon>Bacteria</taxon>
        <taxon>Bacillati</taxon>
        <taxon>Bacillota</taxon>
        <taxon>Clostridia</taxon>
        <taxon>Lachnospirales</taxon>
        <taxon>Lachnospiraceae</taxon>
        <taxon>Lachnospiraceae incertae sedis</taxon>
        <taxon>Candidatus Pullilachnospira</taxon>
    </lineage>
</organism>
<evidence type="ECO:0000313" key="7">
    <source>
        <dbReference type="Proteomes" id="UP000886723"/>
    </source>
</evidence>
<dbReference type="AlphaFoldDB" id="A0A9D1NTW3"/>
<comment type="caution">
    <text evidence="6">The sequence shown here is derived from an EMBL/GenBank/DDBJ whole genome shotgun (WGS) entry which is preliminary data.</text>
</comment>
<dbReference type="Pfam" id="PF21365">
    <property type="entry name" value="Glyco_hydro_31_3rd"/>
    <property type="match status" value="1"/>
</dbReference>
<dbReference type="InterPro" id="IPR033403">
    <property type="entry name" value="DUF5110"/>
</dbReference>
<comment type="similarity">
    <text evidence="1 2">Belongs to the glycosyl hydrolase 31 family.</text>
</comment>
<evidence type="ECO:0000259" key="3">
    <source>
        <dbReference type="Pfam" id="PF01055"/>
    </source>
</evidence>
<proteinExistence type="inferred from homology"/>
<keyword evidence="2" id="KW-0378">Hydrolase</keyword>
<dbReference type="GO" id="GO:0005975">
    <property type="term" value="P:carbohydrate metabolic process"/>
    <property type="evidence" value="ECO:0007669"/>
    <property type="project" value="InterPro"/>
</dbReference>
<dbReference type="GO" id="GO:0004553">
    <property type="term" value="F:hydrolase activity, hydrolyzing O-glycosyl compounds"/>
    <property type="evidence" value="ECO:0007669"/>
    <property type="project" value="InterPro"/>
</dbReference>
<dbReference type="Gene3D" id="2.60.40.1180">
    <property type="entry name" value="Golgi alpha-mannosidase II"/>
    <property type="match status" value="2"/>
</dbReference>
<dbReference type="InterPro" id="IPR013780">
    <property type="entry name" value="Glyco_hydro_b"/>
</dbReference>
<dbReference type="PANTHER" id="PTHR43863">
    <property type="entry name" value="HYDROLASE, PUTATIVE (AFU_ORTHOLOGUE AFUA_1G03140)-RELATED"/>
    <property type="match status" value="1"/>
</dbReference>
<dbReference type="Gene3D" id="3.20.20.80">
    <property type="entry name" value="Glycosidases"/>
    <property type="match status" value="1"/>
</dbReference>
<name>A0A9D1NTW3_9FIRM</name>
<dbReference type="Pfam" id="PF01055">
    <property type="entry name" value="Glyco_hydro_31_2nd"/>
    <property type="match status" value="1"/>
</dbReference>
<dbReference type="SUPFAM" id="SSF51011">
    <property type="entry name" value="Glycosyl hydrolase domain"/>
    <property type="match status" value="1"/>
</dbReference>
<dbReference type="Pfam" id="PF17137">
    <property type="entry name" value="DUF5110"/>
    <property type="match status" value="1"/>
</dbReference>
<dbReference type="CDD" id="cd06595">
    <property type="entry name" value="GH31_u1"/>
    <property type="match status" value="1"/>
</dbReference>
<evidence type="ECO:0000256" key="1">
    <source>
        <dbReference type="ARBA" id="ARBA00007806"/>
    </source>
</evidence>
<feature type="domain" description="Glycosyl hydrolase family 31 C-terminal" evidence="5">
    <location>
        <begin position="526"/>
        <end position="616"/>
    </location>
</feature>
<dbReference type="EMBL" id="DVON01000143">
    <property type="protein sequence ID" value="HIV12766.1"/>
    <property type="molecule type" value="Genomic_DNA"/>
</dbReference>
<evidence type="ECO:0000259" key="4">
    <source>
        <dbReference type="Pfam" id="PF17137"/>
    </source>
</evidence>
<evidence type="ECO:0000259" key="5">
    <source>
        <dbReference type="Pfam" id="PF21365"/>
    </source>
</evidence>
<dbReference type="InterPro" id="IPR000322">
    <property type="entry name" value="Glyco_hydro_31_TIM"/>
</dbReference>
<evidence type="ECO:0000313" key="6">
    <source>
        <dbReference type="EMBL" id="HIV12766.1"/>
    </source>
</evidence>
<reference evidence="6" key="2">
    <citation type="journal article" date="2021" name="PeerJ">
        <title>Extensive microbial diversity within the chicken gut microbiome revealed by metagenomics and culture.</title>
        <authorList>
            <person name="Gilroy R."/>
            <person name="Ravi A."/>
            <person name="Getino M."/>
            <person name="Pursley I."/>
            <person name="Horton D.L."/>
            <person name="Alikhan N.F."/>
            <person name="Baker D."/>
            <person name="Gharbi K."/>
            <person name="Hall N."/>
            <person name="Watson M."/>
            <person name="Adriaenssens E.M."/>
            <person name="Foster-Nyarko E."/>
            <person name="Jarju S."/>
            <person name="Secka A."/>
            <person name="Antonio M."/>
            <person name="Oren A."/>
            <person name="Chaudhuri R.R."/>
            <person name="La Ragione R."/>
            <person name="Hildebrand F."/>
            <person name="Pallen M.J."/>
        </authorList>
    </citation>
    <scope>NUCLEOTIDE SEQUENCE</scope>
    <source>
        <strain evidence="6">ChiBcec2-4451</strain>
    </source>
</reference>
<reference evidence="6" key="1">
    <citation type="submission" date="2020-10" db="EMBL/GenBank/DDBJ databases">
        <authorList>
            <person name="Gilroy R."/>
        </authorList>
    </citation>
    <scope>NUCLEOTIDE SEQUENCE</scope>
    <source>
        <strain evidence="6">ChiBcec2-4451</strain>
    </source>
</reference>
<accession>A0A9D1NTW3</accession>
<feature type="domain" description="DUF5110" evidence="4">
    <location>
        <begin position="635"/>
        <end position="701"/>
    </location>
</feature>
<dbReference type="Proteomes" id="UP000886723">
    <property type="component" value="Unassembled WGS sequence"/>
</dbReference>
<keyword evidence="2" id="KW-0326">Glycosidase</keyword>
<dbReference type="PANTHER" id="PTHR43863:SF2">
    <property type="entry name" value="MALTASE-GLUCOAMYLASE"/>
    <property type="match status" value="1"/>
</dbReference>
<dbReference type="InterPro" id="IPR017853">
    <property type="entry name" value="GH"/>
</dbReference>
<evidence type="ECO:0000256" key="2">
    <source>
        <dbReference type="RuleBase" id="RU361185"/>
    </source>
</evidence>
<dbReference type="InterPro" id="IPR051816">
    <property type="entry name" value="Glycosyl_Hydrolase_31"/>
</dbReference>
<gene>
    <name evidence="6" type="ORF">IAA63_06455</name>
</gene>
<dbReference type="SUPFAM" id="SSF51445">
    <property type="entry name" value="(Trans)glycosidases"/>
    <property type="match status" value="1"/>
</dbReference>
<feature type="domain" description="Glycoside hydrolase family 31 TIM barrel" evidence="3">
    <location>
        <begin position="212"/>
        <end position="517"/>
    </location>
</feature>
<protein>
    <submittedName>
        <fullName evidence="6">DUF5110 domain-containing protein</fullName>
    </submittedName>
</protein>